<reference evidence="1 2" key="1">
    <citation type="submission" date="2024-04" db="EMBL/GenBank/DDBJ databases">
        <title>Tritrichomonas musculus Genome.</title>
        <authorList>
            <person name="Alves-Ferreira E."/>
            <person name="Grigg M."/>
            <person name="Lorenzi H."/>
            <person name="Galac M."/>
        </authorList>
    </citation>
    <scope>NUCLEOTIDE SEQUENCE [LARGE SCALE GENOMIC DNA]</scope>
    <source>
        <strain evidence="1 2">EAF2021</strain>
    </source>
</reference>
<proteinExistence type="predicted"/>
<evidence type="ECO:0000313" key="1">
    <source>
        <dbReference type="EMBL" id="KAK8890560.1"/>
    </source>
</evidence>
<name>A0ABR2KHD0_9EUKA</name>
<comment type="caution">
    <text evidence="1">The sequence shown here is derived from an EMBL/GenBank/DDBJ whole genome shotgun (WGS) entry which is preliminary data.</text>
</comment>
<gene>
    <name evidence="1" type="ORF">M9Y10_035337</name>
</gene>
<protein>
    <submittedName>
        <fullName evidence="1">Uncharacterized protein</fullName>
    </submittedName>
</protein>
<dbReference type="EMBL" id="JAPFFF010000005">
    <property type="protein sequence ID" value="KAK8890560.1"/>
    <property type="molecule type" value="Genomic_DNA"/>
</dbReference>
<evidence type="ECO:0000313" key="2">
    <source>
        <dbReference type="Proteomes" id="UP001470230"/>
    </source>
</evidence>
<sequence length="65" mass="7121">MLVGYSNLSISHESDSIVTCESDLHPWKAWCSIDVTDCGTVISVNDVHPLKEPLLIETMDAGMDT</sequence>
<accession>A0ABR2KHD0</accession>
<keyword evidence="2" id="KW-1185">Reference proteome</keyword>
<organism evidence="1 2">
    <name type="scientific">Tritrichomonas musculus</name>
    <dbReference type="NCBI Taxonomy" id="1915356"/>
    <lineage>
        <taxon>Eukaryota</taxon>
        <taxon>Metamonada</taxon>
        <taxon>Parabasalia</taxon>
        <taxon>Tritrichomonadida</taxon>
        <taxon>Tritrichomonadidae</taxon>
        <taxon>Tritrichomonas</taxon>
    </lineage>
</organism>
<dbReference type="Proteomes" id="UP001470230">
    <property type="component" value="Unassembled WGS sequence"/>
</dbReference>